<keyword evidence="1" id="KW-0812">Transmembrane</keyword>
<dbReference type="Proteomes" id="UP000019132">
    <property type="component" value="Unassembled WGS sequence"/>
</dbReference>
<dbReference type="HOGENOM" id="CLU_015143_1_1_1"/>
<dbReference type="Pfam" id="PF26605">
    <property type="entry name" value="WLGC"/>
    <property type="match status" value="1"/>
</dbReference>
<accession>K3WG75</accession>
<feature type="transmembrane region" description="Helical" evidence="1">
    <location>
        <begin position="204"/>
        <end position="226"/>
    </location>
</feature>
<dbReference type="InterPro" id="IPR050715">
    <property type="entry name" value="LRR-SigEffector_domain"/>
</dbReference>
<keyword evidence="1" id="KW-1133">Transmembrane helix</keyword>
<dbReference type="VEuPathDB" id="FungiDB:PYU1_G003956"/>
<reference evidence="4" key="3">
    <citation type="submission" date="2015-02" db="UniProtKB">
        <authorList>
            <consortium name="EnsemblProtists"/>
        </authorList>
    </citation>
    <scope>IDENTIFICATION</scope>
    <source>
        <strain evidence="4">DAOM BR144</strain>
    </source>
</reference>
<feature type="domain" description="WLGC" evidence="3">
    <location>
        <begin position="656"/>
        <end position="721"/>
    </location>
</feature>
<dbReference type="PANTHER" id="PTHR45752:SF187">
    <property type="entry name" value="LEUCINE-RICH REPEAT AND IQ DOMAIN-CONTAINING PROTEIN 4"/>
    <property type="match status" value="1"/>
</dbReference>
<feature type="signal peptide" evidence="2">
    <location>
        <begin position="1"/>
        <end position="23"/>
    </location>
</feature>
<dbReference type="InterPro" id="IPR058256">
    <property type="entry name" value="WLGC"/>
</dbReference>
<dbReference type="InterPro" id="IPR032675">
    <property type="entry name" value="LRR_dom_sf"/>
</dbReference>
<evidence type="ECO:0000259" key="3">
    <source>
        <dbReference type="Pfam" id="PF26605"/>
    </source>
</evidence>
<feature type="transmembrane region" description="Helical" evidence="1">
    <location>
        <begin position="341"/>
        <end position="360"/>
    </location>
</feature>
<dbReference type="Gene3D" id="3.80.10.10">
    <property type="entry name" value="Ribonuclease Inhibitor"/>
    <property type="match status" value="1"/>
</dbReference>
<dbReference type="SUPFAM" id="SSF52058">
    <property type="entry name" value="L domain-like"/>
    <property type="match status" value="1"/>
</dbReference>
<reference evidence="5" key="2">
    <citation type="submission" date="2010-04" db="EMBL/GenBank/DDBJ databases">
        <authorList>
            <person name="Buell R."/>
            <person name="Hamilton J."/>
            <person name="Hostetler J."/>
        </authorList>
    </citation>
    <scope>NUCLEOTIDE SEQUENCE [LARGE SCALE GENOMIC DNA]</scope>
    <source>
        <strain evidence="5">DAOM:BR144</strain>
    </source>
</reference>
<keyword evidence="2" id="KW-0732">Signal</keyword>
<feature type="transmembrane region" description="Helical" evidence="1">
    <location>
        <begin position="169"/>
        <end position="192"/>
    </location>
</feature>
<reference evidence="5" key="1">
    <citation type="journal article" date="2010" name="Genome Biol.">
        <title>Genome sequence of the necrotrophic plant pathogen Pythium ultimum reveals original pathogenicity mechanisms and effector repertoire.</title>
        <authorList>
            <person name="Levesque C.A."/>
            <person name="Brouwer H."/>
            <person name="Cano L."/>
            <person name="Hamilton J.P."/>
            <person name="Holt C."/>
            <person name="Huitema E."/>
            <person name="Raffaele S."/>
            <person name="Robideau G.P."/>
            <person name="Thines M."/>
            <person name="Win J."/>
            <person name="Zerillo M.M."/>
            <person name="Beakes G.W."/>
            <person name="Boore J.L."/>
            <person name="Busam D."/>
            <person name="Dumas B."/>
            <person name="Ferriera S."/>
            <person name="Fuerstenberg S.I."/>
            <person name="Gachon C.M."/>
            <person name="Gaulin E."/>
            <person name="Govers F."/>
            <person name="Grenville-Briggs L."/>
            <person name="Horner N."/>
            <person name="Hostetler J."/>
            <person name="Jiang R.H."/>
            <person name="Johnson J."/>
            <person name="Krajaejun T."/>
            <person name="Lin H."/>
            <person name="Meijer H.J."/>
            <person name="Moore B."/>
            <person name="Morris P."/>
            <person name="Phuntmart V."/>
            <person name="Puiu D."/>
            <person name="Shetty J."/>
            <person name="Stajich J.E."/>
            <person name="Tripathy S."/>
            <person name="Wawra S."/>
            <person name="van West P."/>
            <person name="Whitty B.R."/>
            <person name="Coutinho P.M."/>
            <person name="Henrissat B."/>
            <person name="Martin F."/>
            <person name="Thomas P.D."/>
            <person name="Tyler B.M."/>
            <person name="De Vries R.P."/>
            <person name="Kamoun S."/>
            <person name="Yandell M."/>
            <person name="Tisserat N."/>
            <person name="Buell C.R."/>
        </authorList>
    </citation>
    <scope>NUCLEOTIDE SEQUENCE</scope>
    <source>
        <strain evidence="5">DAOM:BR144</strain>
    </source>
</reference>
<evidence type="ECO:0000313" key="4">
    <source>
        <dbReference type="EnsemblProtists" id="PYU1_T003966"/>
    </source>
</evidence>
<protein>
    <recommendedName>
        <fullName evidence="3">WLGC domain-containing protein</fullName>
    </recommendedName>
</protein>
<dbReference type="OMA" id="EVFPPGW"/>
<proteinExistence type="predicted"/>
<organism evidence="4 5">
    <name type="scientific">Globisporangium ultimum (strain ATCC 200006 / CBS 805.95 / DAOM BR144)</name>
    <name type="common">Pythium ultimum</name>
    <dbReference type="NCBI Taxonomy" id="431595"/>
    <lineage>
        <taxon>Eukaryota</taxon>
        <taxon>Sar</taxon>
        <taxon>Stramenopiles</taxon>
        <taxon>Oomycota</taxon>
        <taxon>Peronosporomycetes</taxon>
        <taxon>Pythiales</taxon>
        <taxon>Pythiaceae</taxon>
        <taxon>Globisporangium</taxon>
    </lineage>
</organism>
<keyword evidence="5" id="KW-1185">Reference proteome</keyword>
<dbReference type="EMBL" id="GL376567">
    <property type="status" value="NOT_ANNOTATED_CDS"/>
    <property type="molecule type" value="Genomic_DNA"/>
</dbReference>
<feature type="chain" id="PRO_5003867721" description="WLGC domain-containing protein" evidence="2">
    <location>
        <begin position="24"/>
        <end position="726"/>
    </location>
</feature>
<feature type="transmembrane region" description="Helical" evidence="1">
    <location>
        <begin position="142"/>
        <end position="163"/>
    </location>
</feature>
<dbReference type="STRING" id="431595.K3WG75"/>
<feature type="transmembrane region" description="Helical" evidence="1">
    <location>
        <begin position="232"/>
        <end position="252"/>
    </location>
</feature>
<dbReference type="AlphaFoldDB" id="K3WG75"/>
<sequence>MVLLMCLAWTCWLILLTVHPNWTVNRVMSTESFDHGSFWLLVEPAPSLVLFGIVGLAVVVAGYGFIALNTTWRRSQSSSDTLASTRLGSATMRVVVVSKAVKSSIDHSLSGIARSTARTASTQRAARLIVDMTDGNSATRKFLNMGLKVVDFAVQVALLLHILETGFPVLLVYALTSVIVLDAVACVVMIFGPARQHDGLVQNVVETMYVCMGHMLLHWTGLLTLFFVRASFAFLIAIAFPMLVVTHSLATFEFDRKQYAINLDVFPEGKFETMARVIAEPVKTSIALKSLNSLRIRSVLDFFTHVGTHLVLFYRLRSLMQMLWMTPGTRFPSLYPKHHRVGILIALFPAMLVVVVYMSISTSRQACSFHPECAVHALRWVHLKDGDKTQCPCLSLIDIDNAPKTFAEWLVPRNVTQKLAQLASTGDLESIQFINRQLTILPEELRRCTNLRHISLYYTNTDTLPHWIKDFTRLEFLHVEGKLGVSSLTELPDDIFENMSELTFLHFGIHPMMRRLPPLRGLRNLRSLTLAVMMSLEELPAFDDIEKLESLTLTVVSAIDNLPDMAPLTKLNSLVVSYRGTICCNGFLDNHCDLDNPLCQENPVWHIPVAQCLPMDRTDKLPSKATLAAFTRFSDTVCQDIRTALQTEDDFATEENMLQCDGIMYRQCYLPGNRTGMCYNARMMPITCNGNVLPIEMRKRQIQAGIGEPCDPKYEAWLGCKEVLEV</sequence>
<evidence type="ECO:0000256" key="1">
    <source>
        <dbReference type="SAM" id="Phobius"/>
    </source>
</evidence>
<dbReference type="PANTHER" id="PTHR45752">
    <property type="entry name" value="LEUCINE-RICH REPEAT-CONTAINING"/>
    <property type="match status" value="1"/>
</dbReference>
<keyword evidence="1" id="KW-0472">Membrane</keyword>
<feature type="transmembrane region" description="Helical" evidence="1">
    <location>
        <begin position="44"/>
        <end position="68"/>
    </location>
</feature>
<dbReference type="InParanoid" id="K3WG75"/>
<evidence type="ECO:0000256" key="2">
    <source>
        <dbReference type="SAM" id="SignalP"/>
    </source>
</evidence>
<dbReference type="EnsemblProtists" id="PYU1_T003966">
    <property type="protein sequence ID" value="PYU1_T003966"/>
    <property type="gene ID" value="PYU1_G003956"/>
</dbReference>
<name>K3WG75_GLOUD</name>
<evidence type="ECO:0000313" key="5">
    <source>
        <dbReference type="Proteomes" id="UP000019132"/>
    </source>
</evidence>
<dbReference type="eggNOG" id="ENOG502SHM4">
    <property type="taxonomic scope" value="Eukaryota"/>
</dbReference>